<keyword evidence="1" id="KW-0472">Membrane</keyword>
<evidence type="ECO:0000313" key="2">
    <source>
        <dbReference type="EMBL" id="CAF1633630.1"/>
    </source>
</evidence>
<evidence type="ECO:0000313" key="3">
    <source>
        <dbReference type="EMBL" id="CAF4462658.1"/>
    </source>
</evidence>
<comment type="caution">
    <text evidence="2">The sequence shown here is derived from an EMBL/GenBank/DDBJ whole genome shotgun (WGS) entry which is preliminary data.</text>
</comment>
<feature type="non-terminal residue" evidence="2">
    <location>
        <position position="95"/>
    </location>
</feature>
<sequence>YRRSAYSSTPSPTSVYYCTNAITEQEIECSTVNEQDECCDKDQTNGTLGVECCGGALPDDWDLNKSVKKALNWLSVILITLSVMFVTLHFAHNGN</sequence>
<name>A0A8S2G590_9BILA</name>
<reference evidence="2" key="1">
    <citation type="submission" date="2021-02" db="EMBL/GenBank/DDBJ databases">
        <authorList>
            <person name="Nowell W R."/>
        </authorList>
    </citation>
    <scope>NUCLEOTIDE SEQUENCE</scope>
</reference>
<evidence type="ECO:0008006" key="5">
    <source>
        <dbReference type="Google" id="ProtNLM"/>
    </source>
</evidence>
<proteinExistence type="predicted"/>
<gene>
    <name evidence="2" type="ORF">OVA965_LOCUS43881</name>
    <name evidence="3" type="ORF">TMI583_LOCUS46331</name>
</gene>
<dbReference type="EMBL" id="CAJNOK010059813">
    <property type="protein sequence ID" value="CAF1633630.1"/>
    <property type="molecule type" value="Genomic_DNA"/>
</dbReference>
<dbReference type="AlphaFoldDB" id="A0A8S2G590"/>
<organism evidence="2 4">
    <name type="scientific">Didymodactylos carnosus</name>
    <dbReference type="NCBI Taxonomy" id="1234261"/>
    <lineage>
        <taxon>Eukaryota</taxon>
        <taxon>Metazoa</taxon>
        <taxon>Spiralia</taxon>
        <taxon>Gnathifera</taxon>
        <taxon>Rotifera</taxon>
        <taxon>Eurotatoria</taxon>
        <taxon>Bdelloidea</taxon>
        <taxon>Philodinida</taxon>
        <taxon>Philodinidae</taxon>
        <taxon>Didymodactylos</taxon>
    </lineage>
</organism>
<keyword evidence="1" id="KW-1133">Transmembrane helix</keyword>
<evidence type="ECO:0000256" key="1">
    <source>
        <dbReference type="SAM" id="Phobius"/>
    </source>
</evidence>
<dbReference type="Proteomes" id="UP000682733">
    <property type="component" value="Unassembled WGS sequence"/>
</dbReference>
<keyword evidence="1" id="KW-0812">Transmembrane</keyword>
<accession>A0A8S2G590</accession>
<dbReference type="EMBL" id="CAJOBA010085769">
    <property type="protein sequence ID" value="CAF4462658.1"/>
    <property type="molecule type" value="Genomic_DNA"/>
</dbReference>
<dbReference type="Proteomes" id="UP000677228">
    <property type="component" value="Unassembled WGS sequence"/>
</dbReference>
<feature type="transmembrane region" description="Helical" evidence="1">
    <location>
        <begin position="70"/>
        <end position="91"/>
    </location>
</feature>
<evidence type="ECO:0000313" key="4">
    <source>
        <dbReference type="Proteomes" id="UP000677228"/>
    </source>
</evidence>
<protein>
    <recommendedName>
        <fullName evidence="5">Transmembrane protein</fullName>
    </recommendedName>
</protein>